<dbReference type="RefSeq" id="XP_067922080.1">
    <property type="nucleotide sequence ID" value="XM_068065943.1"/>
</dbReference>
<dbReference type="VEuPathDB" id="ToxoDB:CSUI_005773"/>
<organism evidence="2 3">
    <name type="scientific">Cystoisospora suis</name>
    <dbReference type="NCBI Taxonomy" id="483139"/>
    <lineage>
        <taxon>Eukaryota</taxon>
        <taxon>Sar</taxon>
        <taxon>Alveolata</taxon>
        <taxon>Apicomplexa</taxon>
        <taxon>Conoidasida</taxon>
        <taxon>Coccidia</taxon>
        <taxon>Eucoccidiorida</taxon>
        <taxon>Eimeriorina</taxon>
        <taxon>Sarcocystidae</taxon>
        <taxon>Cystoisospora</taxon>
    </lineage>
</organism>
<feature type="region of interest" description="Disordered" evidence="1">
    <location>
        <begin position="35"/>
        <end position="69"/>
    </location>
</feature>
<proteinExistence type="predicted"/>
<sequence>GGGGGIPFKVSRGLPPVDTTIKPKVVESFDKSVQADIPLEATGTPSLDQPRHSGSGGSKDEVNRERKGK</sequence>
<feature type="non-terminal residue" evidence="2">
    <location>
        <position position="1"/>
    </location>
</feature>
<reference evidence="2 3" key="1">
    <citation type="journal article" date="2017" name="Int. J. Parasitol.">
        <title>The genome of the protozoan parasite Cystoisospora suis and a reverse vaccinology approach to identify vaccine candidates.</title>
        <authorList>
            <person name="Palmieri N."/>
            <person name="Shrestha A."/>
            <person name="Ruttkowski B."/>
            <person name="Beck T."/>
            <person name="Vogl C."/>
            <person name="Tomley F."/>
            <person name="Blake D.P."/>
            <person name="Joachim A."/>
        </authorList>
    </citation>
    <scope>NUCLEOTIDE SEQUENCE [LARGE SCALE GENOMIC DNA]</scope>
    <source>
        <strain evidence="2 3">Wien I</strain>
    </source>
</reference>
<keyword evidence="3" id="KW-1185">Reference proteome</keyword>
<feature type="non-terminal residue" evidence="2">
    <location>
        <position position="69"/>
    </location>
</feature>
<accession>A0A2C6KWE3</accession>
<dbReference type="AlphaFoldDB" id="A0A2C6KWE3"/>
<dbReference type="EMBL" id="MIGC01002797">
    <property type="protein sequence ID" value="PHJ20392.1"/>
    <property type="molecule type" value="Genomic_DNA"/>
</dbReference>
<evidence type="ECO:0000256" key="1">
    <source>
        <dbReference type="SAM" id="MobiDB-lite"/>
    </source>
</evidence>
<name>A0A2C6KWE3_9APIC</name>
<dbReference type="GeneID" id="94429154"/>
<protein>
    <submittedName>
        <fullName evidence="2">Uncharacterized protein</fullName>
    </submittedName>
</protein>
<gene>
    <name evidence="2" type="ORF">CSUI_005773</name>
</gene>
<dbReference type="Proteomes" id="UP000221165">
    <property type="component" value="Unassembled WGS sequence"/>
</dbReference>
<evidence type="ECO:0000313" key="3">
    <source>
        <dbReference type="Proteomes" id="UP000221165"/>
    </source>
</evidence>
<comment type="caution">
    <text evidence="2">The sequence shown here is derived from an EMBL/GenBank/DDBJ whole genome shotgun (WGS) entry which is preliminary data.</text>
</comment>
<feature type="compositionally biased region" description="Basic and acidic residues" evidence="1">
    <location>
        <begin position="58"/>
        <end position="69"/>
    </location>
</feature>
<evidence type="ECO:0000313" key="2">
    <source>
        <dbReference type="EMBL" id="PHJ20392.1"/>
    </source>
</evidence>